<dbReference type="GO" id="GO:0005811">
    <property type="term" value="C:lipid droplet"/>
    <property type="evidence" value="ECO:0007669"/>
    <property type="project" value="TreeGrafter"/>
</dbReference>
<dbReference type="InParanoid" id="G3AJG7"/>
<keyword evidence="2 5" id="KW-0812">Transmembrane</keyword>
<protein>
    <recommendedName>
        <fullName evidence="8">Outer spore wall protein RRT8</fullName>
    </recommendedName>
</protein>
<evidence type="ECO:0000313" key="7">
    <source>
        <dbReference type="Proteomes" id="UP000000709"/>
    </source>
</evidence>
<proteinExistence type="predicted"/>
<accession>G3AJG7</accession>
<keyword evidence="4 5" id="KW-0472">Membrane</keyword>
<dbReference type="PANTHER" id="PTHR34292">
    <property type="entry name" value="OUTER SPORE WALL PROTEIN LDS1"/>
    <property type="match status" value="1"/>
</dbReference>
<gene>
    <name evidence="6" type="ORF">SPAPADRAFT_148043</name>
</gene>
<dbReference type="InterPro" id="IPR052786">
    <property type="entry name" value="Spore_wall_assembly"/>
</dbReference>
<evidence type="ECO:0000256" key="4">
    <source>
        <dbReference type="ARBA" id="ARBA00023136"/>
    </source>
</evidence>
<reference evidence="6 7" key="1">
    <citation type="journal article" date="2011" name="Proc. Natl. Acad. Sci. U.S.A.">
        <title>Comparative genomics of xylose-fermenting fungi for enhanced biofuel production.</title>
        <authorList>
            <person name="Wohlbach D.J."/>
            <person name="Kuo A."/>
            <person name="Sato T.K."/>
            <person name="Potts K.M."/>
            <person name="Salamov A.A."/>
            <person name="LaButti K.M."/>
            <person name="Sun H."/>
            <person name="Clum A."/>
            <person name="Pangilinan J.L."/>
            <person name="Lindquist E.A."/>
            <person name="Lucas S."/>
            <person name="Lapidus A."/>
            <person name="Jin M."/>
            <person name="Gunawan C."/>
            <person name="Balan V."/>
            <person name="Dale B.E."/>
            <person name="Jeffries T.W."/>
            <person name="Zinkel R."/>
            <person name="Barry K.W."/>
            <person name="Grigoriev I.V."/>
            <person name="Gasch A.P."/>
        </authorList>
    </citation>
    <scope>NUCLEOTIDE SEQUENCE [LARGE SCALE GENOMIC DNA]</scope>
    <source>
        <strain evidence="7">NRRL Y-27907 / 11-Y1</strain>
    </source>
</reference>
<feature type="transmembrane region" description="Helical" evidence="5">
    <location>
        <begin position="173"/>
        <end position="206"/>
    </location>
</feature>
<name>G3AJG7_SPAPN</name>
<organism evidence="7">
    <name type="scientific">Spathaspora passalidarum (strain NRRL Y-27907 / 11-Y1)</name>
    <dbReference type="NCBI Taxonomy" id="619300"/>
    <lineage>
        <taxon>Eukaryota</taxon>
        <taxon>Fungi</taxon>
        <taxon>Dikarya</taxon>
        <taxon>Ascomycota</taxon>
        <taxon>Saccharomycotina</taxon>
        <taxon>Pichiomycetes</taxon>
        <taxon>Debaryomycetaceae</taxon>
        <taxon>Spathaspora</taxon>
    </lineage>
</organism>
<evidence type="ECO:0000256" key="3">
    <source>
        <dbReference type="ARBA" id="ARBA00022989"/>
    </source>
</evidence>
<evidence type="ECO:0000256" key="1">
    <source>
        <dbReference type="ARBA" id="ARBA00004141"/>
    </source>
</evidence>
<sequence length="228" mass="25473">MIPQLGLTLVIYSCSFIVLFPIEAPIYTLLMGPFGIVAAWYSILSQAGALSLLIVNLFLMPHIQRVAYDAVLSREFADDVVLMAKIRRAGNVPLYIRVVRYVLMLPDLSSLPNTIAKAVAIFILNFIPVIGPVFTIVIQSGSRGLQGHQRYFQLKGYTRRQKDDIFRAHRAEYMGFGIAALILELIPVINLFLVFTNTIGAALWAVDIERKTKARETSAEECCIDPLQ</sequence>
<comment type="subcellular location">
    <subcellularLocation>
        <location evidence="1">Membrane</location>
        <topology evidence="1">Multi-pass membrane protein</topology>
    </subcellularLocation>
</comment>
<feature type="transmembrane region" description="Helical" evidence="5">
    <location>
        <begin position="118"/>
        <end position="138"/>
    </location>
</feature>
<evidence type="ECO:0008006" key="8">
    <source>
        <dbReference type="Google" id="ProtNLM"/>
    </source>
</evidence>
<dbReference type="KEGG" id="spaa:SPAPADRAFT_148043"/>
<dbReference type="FunCoup" id="G3AJG7">
    <property type="interactions" value="36"/>
</dbReference>
<dbReference type="GeneID" id="18870772"/>
<evidence type="ECO:0000313" key="6">
    <source>
        <dbReference type="EMBL" id="EGW33869.1"/>
    </source>
</evidence>
<dbReference type="HOGENOM" id="CLU_062645_3_0_1"/>
<feature type="transmembrane region" description="Helical" evidence="5">
    <location>
        <begin position="7"/>
        <end position="27"/>
    </location>
</feature>
<dbReference type="GO" id="GO:0005628">
    <property type="term" value="C:prospore membrane"/>
    <property type="evidence" value="ECO:0007669"/>
    <property type="project" value="TreeGrafter"/>
</dbReference>
<dbReference type="EMBL" id="GL996500">
    <property type="protein sequence ID" value="EGW33869.1"/>
    <property type="molecule type" value="Genomic_DNA"/>
</dbReference>
<feature type="transmembrane region" description="Helical" evidence="5">
    <location>
        <begin position="39"/>
        <end position="59"/>
    </location>
</feature>
<dbReference type="eggNOG" id="ENOG502QVX4">
    <property type="taxonomic scope" value="Eukaryota"/>
</dbReference>
<dbReference type="InterPro" id="IPR059112">
    <property type="entry name" value="CysZ/EI24"/>
</dbReference>
<evidence type="ECO:0000256" key="2">
    <source>
        <dbReference type="ARBA" id="ARBA00022692"/>
    </source>
</evidence>
<dbReference type="PANTHER" id="PTHR34292:SF2">
    <property type="entry name" value="OUTER SPORE WALL PROTEIN LDS1"/>
    <property type="match status" value="1"/>
</dbReference>
<keyword evidence="7" id="KW-1185">Reference proteome</keyword>
<evidence type="ECO:0000256" key="5">
    <source>
        <dbReference type="SAM" id="Phobius"/>
    </source>
</evidence>
<dbReference type="GO" id="GO:0005619">
    <property type="term" value="C:ascospore wall"/>
    <property type="evidence" value="ECO:0007669"/>
    <property type="project" value="TreeGrafter"/>
</dbReference>
<dbReference type="Proteomes" id="UP000000709">
    <property type="component" value="Unassembled WGS sequence"/>
</dbReference>
<dbReference type="OMA" id="IFFMFTN"/>
<dbReference type="RefSeq" id="XP_007373453.1">
    <property type="nucleotide sequence ID" value="XM_007373391.1"/>
</dbReference>
<dbReference type="AlphaFoldDB" id="G3AJG7"/>
<keyword evidence="3 5" id="KW-1133">Transmembrane helix</keyword>
<dbReference type="Pfam" id="PF07264">
    <property type="entry name" value="EI24"/>
    <property type="match status" value="1"/>
</dbReference>